<dbReference type="KEGG" id="ade:Adeh_3084"/>
<organism evidence="8 9">
    <name type="scientific">Anaeromyxobacter dehalogenans (strain 2CP-C)</name>
    <dbReference type="NCBI Taxonomy" id="290397"/>
    <lineage>
        <taxon>Bacteria</taxon>
        <taxon>Pseudomonadati</taxon>
        <taxon>Myxococcota</taxon>
        <taxon>Myxococcia</taxon>
        <taxon>Myxococcales</taxon>
        <taxon>Cystobacterineae</taxon>
        <taxon>Anaeromyxobacteraceae</taxon>
        <taxon>Anaeromyxobacter</taxon>
    </lineage>
</organism>
<dbReference type="GO" id="GO:0005886">
    <property type="term" value="C:plasma membrane"/>
    <property type="evidence" value="ECO:0007669"/>
    <property type="project" value="TreeGrafter"/>
</dbReference>
<evidence type="ECO:0000313" key="9">
    <source>
        <dbReference type="Proteomes" id="UP000001935"/>
    </source>
</evidence>
<protein>
    <submittedName>
        <fullName evidence="8">Methyl-accepting chemotaxis sensory transducer</fullName>
    </submittedName>
</protein>
<dbReference type="Proteomes" id="UP000001935">
    <property type="component" value="Chromosome"/>
</dbReference>
<feature type="region of interest" description="Disordered" evidence="4">
    <location>
        <begin position="523"/>
        <end position="542"/>
    </location>
</feature>
<dbReference type="GO" id="GO:0006935">
    <property type="term" value="P:chemotaxis"/>
    <property type="evidence" value="ECO:0007669"/>
    <property type="project" value="UniProtKB-KW"/>
</dbReference>
<keyword evidence="5" id="KW-1133">Transmembrane helix</keyword>
<evidence type="ECO:0000256" key="1">
    <source>
        <dbReference type="ARBA" id="ARBA00022500"/>
    </source>
</evidence>
<dbReference type="Pfam" id="PF00015">
    <property type="entry name" value="MCPsignal"/>
    <property type="match status" value="1"/>
</dbReference>
<feature type="transmembrane region" description="Helical" evidence="5">
    <location>
        <begin position="206"/>
        <end position="229"/>
    </location>
</feature>
<evidence type="ECO:0000256" key="5">
    <source>
        <dbReference type="SAM" id="Phobius"/>
    </source>
</evidence>
<name>Q2IE43_ANADE</name>
<dbReference type="STRING" id="290397.Adeh_3084"/>
<accession>Q2IE43</accession>
<evidence type="ECO:0000256" key="4">
    <source>
        <dbReference type="SAM" id="MobiDB-lite"/>
    </source>
</evidence>
<comment type="similarity">
    <text evidence="2">Belongs to the methyl-accepting chemotaxis (MCP) protein family.</text>
</comment>
<reference evidence="8" key="1">
    <citation type="submission" date="2006-01" db="EMBL/GenBank/DDBJ databases">
        <title>Complete sequence of Anaeromyxobacter dehalogenans 2CP-C.</title>
        <authorList>
            <consortium name="US DOE Joint Genome Institute"/>
            <person name="Copeland A."/>
            <person name="Lucas S."/>
            <person name="Lapidus A."/>
            <person name="Barry K."/>
            <person name="Detter J.C."/>
            <person name="Glavina T."/>
            <person name="Hammon N."/>
            <person name="Israni S."/>
            <person name="Pitluck S."/>
            <person name="Brettin T."/>
            <person name="Bruce D."/>
            <person name="Han C."/>
            <person name="Tapia R."/>
            <person name="Gilna P."/>
            <person name="Kiss H."/>
            <person name="Schmutz J."/>
            <person name="Larimer F."/>
            <person name="Land M."/>
            <person name="Kyrpides N."/>
            <person name="Anderson I."/>
            <person name="Sanford R.A."/>
            <person name="Ritalahti K.M."/>
            <person name="Thomas H.S."/>
            <person name="Kirby J.R."/>
            <person name="Zhulin I.B."/>
            <person name="Loeffler F.E."/>
            <person name="Richardson P."/>
        </authorList>
    </citation>
    <scope>NUCLEOTIDE SEQUENCE</scope>
    <source>
        <strain evidence="8">2CP-C</strain>
    </source>
</reference>
<dbReference type="PROSITE" id="PS50885">
    <property type="entry name" value="HAMP"/>
    <property type="match status" value="1"/>
</dbReference>
<keyword evidence="5" id="KW-0472">Membrane</keyword>
<dbReference type="HOGENOM" id="CLU_504953_0_0_7"/>
<keyword evidence="1" id="KW-0145">Chemotaxis</keyword>
<dbReference type="SUPFAM" id="SSF58104">
    <property type="entry name" value="Methyl-accepting chemotaxis protein (MCP) signaling domain"/>
    <property type="match status" value="1"/>
</dbReference>
<dbReference type="InterPro" id="IPR003660">
    <property type="entry name" value="HAMP_dom"/>
</dbReference>
<evidence type="ECO:0000259" key="6">
    <source>
        <dbReference type="PROSITE" id="PS50111"/>
    </source>
</evidence>
<dbReference type="SMART" id="SM00304">
    <property type="entry name" value="HAMP"/>
    <property type="match status" value="1"/>
</dbReference>
<dbReference type="InterPro" id="IPR004090">
    <property type="entry name" value="Chemotax_Me-accpt_rcpt"/>
</dbReference>
<dbReference type="SMART" id="SM00283">
    <property type="entry name" value="MA"/>
    <property type="match status" value="1"/>
</dbReference>
<evidence type="ECO:0000256" key="3">
    <source>
        <dbReference type="PROSITE-ProRule" id="PRU00284"/>
    </source>
</evidence>
<feature type="domain" description="HAMP" evidence="7">
    <location>
        <begin position="230"/>
        <end position="283"/>
    </location>
</feature>
<evidence type="ECO:0000313" key="8">
    <source>
        <dbReference type="EMBL" id="ABC82853.1"/>
    </source>
</evidence>
<dbReference type="PANTHER" id="PTHR43531">
    <property type="entry name" value="PROTEIN ICFG"/>
    <property type="match status" value="1"/>
</dbReference>
<dbReference type="InterPro" id="IPR004089">
    <property type="entry name" value="MCPsignal_dom"/>
</dbReference>
<dbReference type="GO" id="GO:0004888">
    <property type="term" value="F:transmembrane signaling receptor activity"/>
    <property type="evidence" value="ECO:0007669"/>
    <property type="project" value="InterPro"/>
</dbReference>
<dbReference type="InterPro" id="IPR051310">
    <property type="entry name" value="MCP_chemotaxis"/>
</dbReference>
<dbReference type="Gene3D" id="1.10.287.950">
    <property type="entry name" value="Methyl-accepting chemotaxis protein"/>
    <property type="match status" value="1"/>
</dbReference>
<dbReference type="CDD" id="cd06225">
    <property type="entry name" value="HAMP"/>
    <property type="match status" value="1"/>
</dbReference>
<evidence type="ECO:0000256" key="2">
    <source>
        <dbReference type="ARBA" id="ARBA00029447"/>
    </source>
</evidence>
<dbReference type="Pfam" id="PF00672">
    <property type="entry name" value="HAMP"/>
    <property type="match status" value="1"/>
</dbReference>
<dbReference type="GO" id="GO:0007165">
    <property type="term" value="P:signal transduction"/>
    <property type="evidence" value="ECO:0007669"/>
    <property type="project" value="UniProtKB-KW"/>
</dbReference>
<dbReference type="PRINTS" id="PR00260">
    <property type="entry name" value="CHEMTRNSDUCR"/>
</dbReference>
<dbReference type="eggNOG" id="COG0840">
    <property type="taxonomic scope" value="Bacteria"/>
</dbReference>
<dbReference type="RefSeq" id="WP_011422135.1">
    <property type="nucleotide sequence ID" value="NC_007760.1"/>
</dbReference>
<dbReference type="AlphaFoldDB" id="Q2IE43"/>
<feature type="domain" description="Methyl-accepting transducer" evidence="6">
    <location>
        <begin position="288"/>
        <end position="503"/>
    </location>
</feature>
<sequence length="542" mass="55447">MAHARPPAARPARSGLARLRDLKLRTKLLVLLAVVNAASAAAFVTISYRVQAREIRAAVDDKLLTAARAAALFLVPFHDRVDGPGSIAPEEHLDVQRRLSALAEETDLAYLYTVVAQGSGSAFTSSSATREELASGTGPRFFQATTHPSPGLVAALADHRIHFDTYVDPTDSLRSVYVPLRSRNGKEFFLGVDVHTATLEGAIRAALWRALATGAAVLALGLLASAMLLGPLLARLQRVGATLHLVARGRLDVELEEDGGADEIGRVIEALRGMVAALSGAAGSIRGAADALAAGSGQLAGGAAALSQASSEQASETEQASAAMHEIARHAQENAAAAARTGEAAAGAARGARAGGDAAARTAAAMREVGEKISIVEEIAYQTNLLALNAAIEAARAGEHGRGFAVVATEVRRLAERSRAAAEEIGRLTAASVDLAAQAGTALDAVVPEVERTAALVQQISAGSAAQGTNAARVSGALRNLEEIGGRNAAAAEELSSTAEELAAQAEALRDAIGFFRGVAGGADPHPASATPAPPLRLASGR</sequence>
<gene>
    <name evidence="8" type="ordered locus">Adeh_3084</name>
</gene>
<dbReference type="PANTHER" id="PTHR43531:SF11">
    <property type="entry name" value="METHYL-ACCEPTING CHEMOTAXIS PROTEIN 3"/>
    <property type="match status" value="1"/>
</dbReference>
<dbReference type="OrthoDB" id="9789782at2"/>
<dbReference type="PROSITE" id="PS50111">
    <property type="entry name" value="CHEMOTAXIS_TRANSDUC_2"/>
    <property type="match status" value="1"/>
</dbReference>
<proteinExistence type="inferred from homology"/>
<dbReference type="EMBL" id="CP000251">
    <property type="protein sequence ID" value="ABC82853.1"/>
    <property type="molecule type" value="Genomic_DNA"/>
</dbReference>
<keyword evidence="5" id="KW-0812">Transmembrane</keyword>
<keyword evidence="3" id="KW-0807">Transducer</keyword>
<evidence type="ECO:0000259" key="7">
    <source>
        <dbReference type="PROSITE" id="PS50885"/>
    </source>
</evidence>